<protein>
    <recommendedName>
        <fullName evidence="4">4-amino-4-deoxy-L-arabinose transferase</fullName>
    </recommendedName>
</protein>
<feature type="transmembrane region" description="Helical" evidence="1">
    <location>
        <begin position="338"/>
        <end position="361"/>
    </location>
</feature>
<evidence type="ECO:0000313" key="3">
    <source>
        <dbReference type="Proteomes" id="UP000219440"/>
    </source>
</evidence>
<evidence type="ECO:0000313" key="2">
    <source>
        <dbReference type="EMBL" id="SOE45819.1"/>
    </source>
</evidence>
<keyword evidence="1" id="KW-0472">Membrane</keyword>
<reference evidence="2 3" key="1">
    <citation type="submission" date="2017-09" db="EMBL/GenBank/DDBJ databases">
        <authorList>
            <person name="Ehlers B."/>
            <person name="Leendertz F.H."/>
        </authorList>
    </citation>
    <scope>NUCLEOTIDE SEQUENCE [LARGE SCALE GENOMIC DNA]</scope>
    <source>
        <strain evidence="2 3">CGMCC 1.05381</strain>
    </source>
</reference>
<dbReference type="EMBL" id="OCST01000001">
    <property type="protein sequence ID" value="SOE45819.1"/>
    <property type="molecule type" value="Genomic_DNA"/>
</dbReference>
<feature type="transmembrane region" description="Helical" evidence="1">
    <location>
        <begin position="238"/>
        <end position="257"/>
    </location>
</feature>
<dbReference type="AlphaFoldDB" id="A0A2C8Y6M8"/>
<feature type="transmembrane region" description="Helical" evidence="1">
    <location>
        <begin position="212"/>
        <end position="232"/>
    </location>
</feature>
<keyword evidence="1" id="KW-1133">Transmembrane helix</keyword>
<feature type="transmembrane region" description="Helical" evidence="1">
    <location>
        <begin position="12"/>
        <end position="45"/>
    </location>
</feature>
<organism evidence="2 3">
    <name type="scientific">Salinibacterium xinjiangense</name>
    <dbReference type="NCBI Taxonomy" id="386302"/>
    <lineage>
        <taxon>Bacteria</taxon>
        <taxon>Bacillati</taxon>
        <taxon>Actinomycetota</taxon>
        <taxon>Actinomycetes</taxon>
        <taxon>Micrococcales</taxon>
        <taxon>Microbacteriaceae</taxon>
        <taxon>Salinibacterium</taxon>
    </lineage>
</organism>
<feature type="transmembrane region" description="Helical" evidence="1">
    <location>
        <begin position="442"/>
        <end position="460"/>
    </location>
</feature>
<feature type="transmembrane region" description="Helical" evidence="1">
    <location>
        <begin position="118"/>
        <end position="140"/>
    </location>
</feature>
<feature type="transmembrane region" description="Helical" evidence="1">
    <location>
        <begin position="264"/>
        <end position="282"/>
    </location>
</feature>
<accession>A0A2C8Y6M8</accession>
<feature type="transmembrane region" description="Helical" evidence="1">
    <location>
        <begin position="302"/>
        <end position="326"/>
    </location>
</feature>
<evidence type="ECO:0008006" key="4">
    <source>
        <dbReference type="Google" id="ProtNLM"/>
    </source>
</evidence>
<proteinExistence type="predicted"/>
<keyword evidence="3" id="KW-1185">Reference proteome</keyword>
<sequence length="615" mass="64991">MEHEGRSSSRGALVVLAVAVAVGFAFAAITPWILVAVTLAVVALALAQRMGWTLAAAGSVVVMFVTAVLLARVLQPIAVELDVKVRIALLAIAVGSLIAMWLVRNDLRVPSWAVARPVLAFVAPLAAAAVVLMVLVTVSAPTGSRISWAMINDAVWNTVSARFVADDGGLSVARPNSSPLTALLLAVAVSTGRGSVAAGDALLHDVTREAQLWLLLILVSSVLAGLIARAGLHMLRPLARGVASFAVACIPLSSFVIGYAFQFGFYNVTISLIVLLCSWIAWTHARRSPLAATIALSLSTLALLSAWAPLAIVPLALALGVVVRAGPRWVLGLRGSRLLAVLAAILAVPAYAVAVTIPDLLREGDALSADGGIFLFAPANYILVMTVTLIVLLLTAWRGRMWSNAVGLGIVVLAGGVGLSYLVAQRLGLDQVWGYYPIKYSWILAMLMIIVLAVTMLSWMSGSAKRAGAWGALRKPGVAAATALVILGLLHWPELTEESRDLPLSLISGSSNISSDVVATLFARSNPENVTVLARYSDDRSDDQFVNSWLIQQHATDSKDPIRPYAYYLDGSDAYQLCDLARLLPTRLMVLTKSPPLRAEVDAACPGLGVNVVVH</sequence>
<dbReference type="RefSeq" id="WP_097059308.1">
    <property type="nucleotide sequence ID" value="NZ_BMLC01000002.1"/>
</dbReference>
<keyword evidence="1" id="KW-0812">Transmembrane</keyword>
<gene>
    <name evidence="2" type="ORF">SAMN06296378_0101</name>
</gene>
<evidence type="ECO:0000256" key="1">
    <source>
        <dbReference type="SAM" id="Phobius"/>
    </source>
</evidence>
<feature type="transmembrane region" description="Helical" evidence="1">
    <location>
        <begin position="83"/>
        <end position="103"/>
    </location>
</feature>
<name>A0A2C8Y6M8_9MICO</name>
<dbReference type="Proteomes" id="UP000219440">
    <property type="component" value="Unassembled WGS sequence"/>
</dbReference>
<feature type="transmembrane region" description="Helical" evidence="1">
    <location>
        <begin position="51"/>
        <end position="71"/>
    </location>
</feature>
<feature type="transmembrane region" description="Helical" evidence="1">
    <location>
        <begin position="401"/>
        <end position="422"/>
    </location>
</feature>
<feature type="transmembrane region" description="Helical" evidence="1">
    <location>
        <begin position="373"/>
        <end position="394"/>
    </location>
</feature>
<dbReference type="OrthoDB" id="3770924at2"/>